<feature type="domain" description="Aminotransferase class I/classII large" evidence="5">
    <location>
        <begin position="32"/>
        <end position="381"/>
    </location>
</feature>
<dbReference type="PANTHER" id="PTHR42832">
    <property type="entry name" value="AMINO ACID AMINOTRANSFERASE"/>
    <property type="match status" value="1"/>
</dbReference>
<dbReference type="EMBL" id="CP026118">
    <property type="protein sequence ID" value="QAS54365.1"/>
    <property type="molecule type" value="Genomic_DNA"/>
</dbReference>
<dbReference type="PANTHER" id="PTHR42832:SF3">
    <property type="entry name" value="L-GLUTAMINE--4-(METHYLSULFANYL)-2-OXOBUTANOATE AMINOTRANSFERASE"/>
    <property type="match status" value="1"/>
</dbReference>
<protein>
    <recommendedName>
        <fullName evidence="4">Aminotransferase</fullName>
        <ecNumber evidence="4">2.6.1.-</ecNumber>
    </recommendedName>
</protein>
<dbReference type="InterPro" id="IPR015422">
    <property type="entry name" value="PyrdxlP-dep_Trfase_small"/>
</dbReference>
<dbReference type="PROSITE" id="PS00105">
    <property type="entry name" value="AA_TRANSFER_CLASS_1"/>
    <property type="match status" value="1"/>
</dbReference>
<dbReference type="GO" id="GO:0008483">
    <property type="term" value="F:transaminase activity"/>
    <property type="evidence" value="ECO:0007669"/>
    <property type="project" value="UniProtKB-KW"/>
</dbReference>
<dbReference type="Proteomes" id="UP000287756">
    <property type="component" value="Chromosome"/>
</dbReference>
<dbReference type="InterPro" id="IPR004839">
    <property type="entry name" value="Aminotransferase_I/II_large"/>
</dbReference>
<dbReference type="GO" id="GO:0030170">
    <property type="term" value="F:pyridoxal phosphate binding"/>
    <property type="evidence" value="ECO:0007669"/>
    <property type="project" value="InterPro"/>
</dbReference>
<dbReference type="Pfam" id="PF00155">
    <property type="entry name" value="Aminotran_1_2"/>
    <property type="match status" value="1"/>
</dbReference>
<dbReference type="Gene3D" id="3.90.1150.10">
    <property type="entry name" value="Aspartate Aminotransferase, domain 1"/>
    <property type="match status" value="1"/>
</dbReference>
<dbReference type="EC" id="2.6.1.-" evidence="4"/>
<name>A0A410MI85_9BACI</name>
<dbReference type="InterPro" id="IPR050881">
    <property type="entry name" value="LL-DAP_aminotransferase"/>
</dbReference>
<evidence type="ECO:0000256" key="1">
    <source>
        <dbReference type="ARBA" id="ARBA00001933"/>
    </source>
</evidence>
<gene>
    <name evidence="6" type="ORF">HLI_20170</name>
</gene>
<dbReference type="OrthoDB" id="9802328at2"/>
<dbReference type="AlphaFoldDB" id="A0A410MI85"/>
<dbReference type="InterPro" id="IPR015421">
    <property type="entry name" value="PyrdxlP-dep_Trfase_major"/>
</dbReference>
<dbReference type="CDD" id="cd00609">
    <property type="entry name" value="AAT_like"/>
    <property type="match status" value="1"/>
</dbReference>
<organism evidence="6 7">
    <name type="scientific">Halobacillus litoralis</name>
    <dbReference type="NCBI Taxonomy" id="45668"/>
    <lineage>
        <taxon>Bacteria</taxon>
        <taxon>Bacillati</taxon>
        <taxon>Bacillota</taxon>
        <taxon>Bacilli</taxon>
        <taxon>Bacillales</taxon>
        <taxon>Bacillaceae</taxon>
        <taxon>Halobacillus</taxon>
    </lineage>
</organism>
<evidence type="ECO:0000256" key="4">
    <source>
        <dbReference type="RuleBase" id="RU000481"/>
    </source>
</evidence>
<proteinExistence type="inferred from homology"/>
<keyword evidence="3 4" id="KW-0808">Transferase</keyword>
<dbReference type="RefSeq" id="WP_128526631.1">
    <property type="nucleotide sequence ID" value="NZ_CP026118.1"/>
</dbReference>
<accession>A0A410MI85</accession>
<sequence length="391" mass="43115">MSKGSKQVSSLPAYLFSIFHKKKVALEAQGVDVIDLGIGAPDLPTPSFIIDRLAKEARDPENHRYSPYGGCREFKLAVVDFYQKHYRVELDADSEVLALIGSKEGIAHLISAVIDPGDGVLTPDPGYPVYQSAIHLAHGTGVKFPLDEANGYTPRLEKISERDIRRSKLMLLNYPNNPTGATVDLDTFEKAVLFSKTHHLSLVHDAAYDLVTFRDYQAPSLLQVQGAKDVAVEFGSLSKSFNMTGWRIGYVVGNRDLIKALSIVKSNMDTSQFLPIQKAAATALNSDFVAVKENNRVYEDRLDMMMKALQEMNIEADKPRGTFFIWAKVPGGHTSQAFAEKMLSEAGVIITPGNAFGSKGEGYFRISLSVPKERLHEAVSRMKKVMKGGTM</sequence>
<dbReference type="InterPro" id="IPR015424">
    <property type="entry name" value="PyrdxlP-dep_Trfase"/>
</dbReference>
<dbReference type="Gene3D" id="3.40.640.10">
    <property type="entry name" value="Type I PLP-dependent aspartate aminotransferase-like (Major domain)"/>
    <property type="match status" value="1"/>
</dbReference>
<evidence type="ECO:0000259" key="5">
    <source>
        <dbReference type="Pfam" id="PF00155"/>
    </source>
</evidence>
<dbReference type="InterPro" id="IPR004838">
    <property type="entry name" value="NHTrfase_class1_PyrdxlP-BS"/>
</dbReference>
<reference evidence="6 7" key="1">
    <citation type="submission" date="2018-01" db="EMBL/GenBank/DDBJ databases">
        <title>The whole genome sequencing and assembly of Halobacillus litoralis ERB031 strain.</title>
        <authorList>
            <person name="Lee S.-J."/>
            <person name="Park M.-K."/>
            <person name="Kim J.-Y."/>
            <person name="Lee Y.-J."/>
            <person name="Yi H."/>
            <person name="Bahn Y.-S."/>
            <person name="Kim J.F."/>
            <person name="Lee D.-W."/>
        </authorList>
    </citation>
    <scope>NUCLEOTIDE SEQUENCE [LARGE SCALE GENOMIC DNA]</scope>
    <source>
        <strain evidence="6 7">ERB 031</strain>
    </source>
</reference>
<dbReference type="SUPFAM" id="SSF53383">
    <property type="entry name" value="PLP-dependent transferases"/>
    <property type="match status" value="1"/>
</dbReference>
<keyword evidence="2 4" id="KW-0032">Aminotransferase</keyword>
<evidence type="ECO:0000313" key="6">
    <source>
        <dbReference type="EMBL" id="QAS54365.1"/>
    </source>
</evidence>
<dbReference type="KEGG" id="hli:HLI_20170"/>
<evidence type="ECO:0000313" key="7">
    <source>
        <dbReference type="Proteomes" id="UP000287756"/>
    </source>
</evidence>
<comment type="similarity">
    <text evidence="4">Belongs to the class-I pyridoxal-phosphate-dependent aminotransferase family.</text>
</comment>
<comment type="cofactor">
    <cofactor evidence="1 4">
        <name>pyridoxal 5'-phosphate</name>
        <dbReference type="ChEBI" id="CHEBI:597326"/>
    </cofactor>
</comment>
<evidence type="ECO:0000256" key="2">
    <source>
        <dbReference type="ARBA" id="ARBA00022576"/>
    </source>
</evidence>
<evidence type="ECO:0000256" key="3">
    <source>
        <dbReference type="ARBA" id="ARBA00022679"/>
    </source>
</evidence>